<keyword evidence="2" id="KW-1185">Reference proteome</keyword>
<evidence type="ECO:0000313" key="2">
    <source>
        <dbReference type="Proteomes" id="UP000449846"/>
    </source>
</evidence>
<gene>
    <name evidence="1" type="ORF">GL300_23490</name>
</gene>
<dbReference type="AlphaFoldDB" id="A0A844HQP5"/>
<dbReference type="OrthoDB" id="9813122at2"/>
<dbReference type="Proteomes" id="UP000449846">
    <property type="component" value="Unassembled WGS sequence"/>
</dbReference>
<comment type="caution">
    <text evidence="1">The sequence shown here is derived from an EMBL/GenBank/DDBJ whole genome shotgun (WGS) entry which is preliminary data.</text>
</comment>
<proteinExistence type="predicted"/>
<dbReference type="RefSeq" id="WP_155042119.1">
    <property type="nucleotide sequence ID" value="NZ_WMIG01000027.1"/>
</dbReference>
<evidence type="ECO:0000313" key="1">
    <source>
        <dbReference type="EMBL" id="MTH62166.1"/>
    </source>
</evidence>
<name>A0A844HQP5_9RHOB</name>
<protein>
    <submittedName>
        <fullName evidence="1">Uncharacterized protein</fullName>
    </submittedName>
</protein>
<reference evidence="1 2" key="1">
    <citation type="submission" date="2019-11" db="EMBL/GenBank/DDBJ databases">
        <authorList>
            <person name="Dong K."/>
        </authorList>
    </citation>
    <scope>NUCLEOTIDE SEQUENCE [LARGE SCALE GENOMIC DNA]</scope>
    <source>
        <strain evidence="1 2">NBRC 112902</strain>
    </source>
</reference>
<accession>A0A844HQP5</accession>
<sequence length="69" mass="7589">MSFFSRVSGSYLSQIWRELLDIAADAPSTLAFDRLKKSEKAAQLESLVSEPATREALGVTEEQASRIAN</sequence>
<organism evidence="1 2">
    <name type="scientific">Paracoccus litorisediminis</name>
    <dbReference type="NCBI Taxonomy" id="2006130"/>
    <lineage>
        <taxon>Bacteria</taxon>
        <taxon>Pseudomonadati</taxon>
        <taxon>Pseudomonadota</taxon>
        <taxon>Alphaproteobacteria</taxon>
        <taxon>Rhodobacterales</taxon>
        <taxon>Paracoccaceae</taxon>
        <taxon>Paracoccus</taxon>
    </lineage>
</organism>
<dbReference type="EMBL" id="WMIG01000027">
    <property type="protein sequence ID" value="MTH62166.1"/>
    <property type="molecule type" value="Genomic_DNA"/>
</dbReference>